<dbReference type="Gene3D" id="1.10.3210.10">
    <property type="entry name" value="Hypothetical protein af1432"/>
    <property type="match status" value="1"/>
</dbReference>
<dbReference type="AlphaFoldDB" id="A0A347ZU07"/>
<dbReference type="PROSITE" id="PS50110">
    <property type="entry name" value="RESPONSE_REGULATORY"/>
    <property type="match status" value="1"/>
</dbReference>
<dbReference type="SMART" id="SM00471">
    <property type="entry name" value="HDc"/>
    <property type="match status" value="1"/>
</dbReference>
<organism evidence="8 9">
    <name type="scientific">Pelolinea submarina</name>
    <dbReference type="NCBI Taxonomy" id="913107"/>
    <lineage>
        <taxon>Bacteria</taxon>
        <taxon>Bacillati</taxon>
        <taxon>Chloroflexota</taxon>
        <taxon>Anaerolineae</taxon>
        <taxon>Anaerolineales</taxon>
        <taxon>Anaerolineaceae</taxon>
        <taxon>Pelolinea</taxon>
    </lineage>
</organism>
<dbReference type="InterPro" id="IPR001789">
    <property type="entry name" value="Sig_transdc_resp-reg_receiver"/>
</dbReference>
<feature type="modified residue" description="4-aspartylphosphate" evidence="3">
    <location>
        <position position="54"/>
    </location>
</feature>
<feature type="domain" description="PAC" evidence="6">
    <location>
        <begin position="373"/>
        <end position="425"/>
    </location>
</feature>
<dbReference type="GO" id="GO:0000160">
    <property type="term" value="P:phosphorelay signal transduction system"/>
    <property type="evidence" value="ECO:0007669"/>
    <property type="project" value="InterPro"/>
</dbReference>
<dbReference type="InterPro" id="IPR003018">
    <property type="entry name" value="GAF"/>
</dbReference>
<dbReference type="SMART" id="SM00091">
    <property type="entry name" value="PAS"/>
    <property type="match status" value="2"/>
</dbReference>
<dbReference type="CDD" id="cd00077">
    <property type="entry name" value="HDc"/>
    <property type="match status" value="1"/>
</dbReference>
<accession>A0A347ZU07</accession>
<dbReference type="SUPFAM" id="SSF52172">
    <property type="entry name" value="CheY-like"/>
    <property type="match status" value="1"/>
</dbReference>
<dbReference type="NCBIfam" id="TIGR00229">
    <property type="entry name" value="sensory_box"/>
    <property type="match status" value="2"/>
</dbReference>
<dbReference type="PROSITE" id="PS50112">
    <property type="entry name" value="PAS"/>
    <property type="match status" value="2"/>
</dbReference>
<dbReference type="InterPro" id="IPR003607">
    <property type="entry name" value="HD/PDEase_dom"/>
</dbReference>
<dbReference type="InterPro" id="IPR035965">
    <property type="entry name" value="PAS-like_dom_sf"/>
</dbReference>
<dbReference type="GO" id="GO:0016301">
    <property type="term" value="F:kinase activity"/>
    <property type="evidence" value="ECO:0007669"/>
    <property type="project" value="UniProtKB-KW"/>
</dbReference>
<feature type="domain" description="PAS" evidence="5">
    <location>
        <begin position="172"/>
        <end position="223"/>
    </location>
</feature>
<keyword evidence="3" id="KW-0597">Phosphoprotein</keyword>
<dbReference type="InterPro" id="IPR052020">
    <property type="entry name" value="Cyclic_di-GMP/3'3'-cGAMP_PDE"/>
</dbReference>
<dbReference type="InterPro" id="IPR011006">
    <property type="entry name" value="CheY-like_superfamily"/>
</dbReference>
<dbReference type="CDD" id="cd00130">
    <property type="entry name" value="PAS"/>
    <property type="match status" value="2"/>
</dbReference>
<dbReference type="EMBL" id="QUMS01000001">
    <property type="protein sequence ID" value="REG10628.1"/>
    <property type="molecule type" value="Genomic_DNA"/>
</dbReference>
<dbReference type="InterPro" id="IPR037522">
    <property type="entry name" value="HD_GYP_dom"/>
</dbReference>
<evidence type="ECO:0000256" key="3">
    <source>
        <dbReference type="PROSITE-ProRule" id="PRU00169"/>
    </source>
</evidence>
<keyword evidence="9" id="KW-1185">Reference proteome</keyword>
<proteinExistence type="predicted"/>
<comment type="caution">
    <text evidence="8">The sequence shown here is derived from an EMBL/GenBank/DDBJ whole genome shotgun (WGS) entry which is preliminary data.</text>
</comment>
<feature type="domain" description="Response regulatory" evidence="4">
    <location>
        <begin position="5"/>
        <end position="122"/>
    </location>
</feature>
<dbReference type="PANTHER" id="PTHR45228">
    <property type="entry name" value="CYCLIC DI-GMP PHOSPHODIESTERASE TM_0186-RELATED"/>
    <property type="match status" value="1"/>
</dbReference>
<dbReference type="SMART" id="SM00065">
    <property type="entry name" value="GAF"/>
    <property type="match status" value="2"/>
</dbReference>
<name>A0A347ZU07_9CHLR</name>
<dbReference type="SUPFAM" id="SSF55781">
    <property type="entry name" value="GAF domain-like"/>
    <property type="match status" value="2"/>
</dbReference>
<evidence type="ECO:0000256" key="2">
    <source>
        <dbReference type="ARBA" id="ARBA00022777"/>
    </source>
</evidence>
<feature type="domain" description="PAS" evidence="5">
    <location>
        <begin position="301"/>
        <end position="353"/>
    </location>
</feature>
<dbReference type="RefSeq" id="WP_116223795.1">
    <property type="nucleotide sequence ID" value="NZ_AP018437.1"/>
</dbReference>
<dbReference type="InterPro" id="IPR001610">
    <property type="entry name" value="PAC"/>
</dbReference>
<dbReference type="Gene3D" id="3.30.450.40">
    <property type="match status" value="2"/>
</dbReference>
<sequence>MTNKMLLLVEDSPTQSFRLKIMLEEYDFDVIQANSGREAYKLAIERKPDVILSDILMPEMDGFELCHSIQNNEDICDIPIILQSANYQSKEDRDFGLDIGADAFIPKGIPGEELSRLIHQVLKDNKKKKRKDASSKEIVNEPFDILHAQRMLYRLLEETALLEQANSAIKTERNRAQQLLDVASVMMVAIDVNGLVMMINPKGCKILGYELDKIIGKDWFANFAADPNKLEVKNHYIEMLHFQSEPDYYVEYLIRNKAGEERLIAWHSTLITDEAGHATGILSSGEDITEKKIAEQKILESEEKYHSLFNNIPDGVFQIGEGGYFLTANPAIIQILGYQSEEELRKVNFLDLLSSPEQKANCIEFIQGCKDFLDLELELKNKAGKTIFLLINAKYIQDLDGNFRYYEGTLTDITNIKLYESELAELYQQEQRRVKHLGALQKISNELVGIHSQKRVMEVAAEQGRLFADHSACAILKVIDEDKKQVRIIAKSGLNKLFPEIEGHNIKISPIEEVFEKKKPIFLNRKDLNVPKLLKFNLDWEIQSINAYPIIINGKVNSIMIFGRRSEEEPPEWEVALIELLTERVAIALENAQLFEEINQSFERLASLRSIDQAISSNQNLDNTIEILLNQVLKQLAVSAVCIMLCEKNKDVLIYKWGKGPETKDIYGKKFYVDKSMGGQAVIEKHTIFFPRIDINLYPYLQNEKFLSAVATPILIKGEIKGVLEVFKMDSDSPSLDWLEFFETLARQAAIALDNYELFTNLQKTNVDLSEAYDATIQGWSRAMDLRDKETEGHTQRVTEMTINLAIKMNYPQEKLIHLRRGALLHDIGKMGIPDRILLKEGPLNDEEWEIMRKHPEFAYELLAPIEYLWPALEIPYCHHEKWDGSGYPRGLKGEEIPLAARIFSIVDVWDALTSDRPYRKAWPAKQTFAHIRDQRGKHFDPYVTDLFLKFYAKE</sequence>
<dbReference type="PROSITE" id="PS51832">
    <property type="entry name" value="HD_GYP"/>
    <property type="match status" value="1"/>
</dbReference>
<dbReference type="Pfam" id="PF13185">
    <property type="entry name" value="GAF_2"/>
    <property type="match status" value="2"/>
</dbReference>
<dbReference type="PANTHER" id="PTHR45228:SF1">
    <property type="entry name" value="CYCLIC DI-GMP PHOSPHODIESTERASE TM_0186"/>
    <property type="match status" value="1"/>
</dbReference>
<evidence type="ECO:0000313" key="9">
    <source>
        <dbReference type="Proteomes" id="UP000256388"/>
    </source>
</evidence>
<gene>
    <name evidence="8" type="ORF">DFR64_0487</name>
</gene>
<dbReference type="PROSITE" id="PS50113">
    <property type="entry name" value="PAC"/>
    <property type="match status" value="2"/>
</dbReference>
<evidence type="ECO:0000259" key="6">
    <source>
        <dbReference type="PROSITE" id="PS50113"/>
    </source>
</evidence>
<evidence type="ECO:0000259" key="4">
    <source>
        <dbReference type="PROSITE" id="PS50110"/>
    </source>
</evidence>
<evidence type="ECO:0000256" key="1">
    <source>
        <dbReference type="ARBA" id="ARBA00022679"/>
    </source>
</evidence>
<keyword evidence="2" id="KW-0418">Kinase</keyword>
<dbReference type="Gene3D" id="3.40.50.2300">
    <property type="match status" value="1"/>
</dbReference>
<dbReference type="InterPro" id="IPR000700">
    <property type="entry name" value="PAS-assoc_C"/>
</dbReference>
<feature type="domain" description="HD-GYP" evidence="7">
    <location>
        <begin position="769"/>
        <end position="955"/>
    </location>
</feature>
<feature type="domain" description="PAC" evidence="6">
    <location>
        <begin position="248"/>
        <end position="300"/>
    </location>
</feature>
<dbReference type="OrthoDB" id="9804863at2"/>
<dbReference type="InterPro" id="IPR000014">
    <property type="entry name" value="PAS"/>
</dbReference>
<dbReference type="SUPFAM" id="SSF55785">
    <property type="entry name" value="PYP-like sensor domain (PAS domain)"/>
    <property type="match status" value="2"/>
</dbReference>
<protein>
    <submittedName>
        <fullName evidence="8">PAS domain S-box-containing protein</fullName>
    </submittedName>
</protein>
<dbReference type="InterPro" id="IPR029016">
    <property type="entry name" value="GAF-like_dom_sf"/>
</dbReference>
<dbReference type="Pfam" id="PF13426">
    <property type="entry name" value="PAS_9"/>
    <property type="match status" value="2"/>
</dbReference>
<evidence type="ECO:0000259" key="5">
    <source>
        <dbReference type="PROSITE" id="PS50112"/>
    </source>
</evidence>
<keyword evidence="1" id="KW-0808">Transferase</keyword>
<dbReference type="Proteomes" id="UP000256388">
    <property type="component" value="Unassembled WGS sequence"/>
</dbReference>
<dbReference type="Gene3D" id="3.30.450.20">
    <property type="entry name" value="PAS domain"/>
    <property type="match status" value="2"/>
</dbReference>
<dbReference type="Pfam" id="PF13487">
    <property type="entry name" value="HD_5"/>
    <property type="match status" value="1"/>
</dbReference>
<dbReference type="SMART" id="SM00086">
    <property type="entry name" value="PAC"/>
    <property type="match status" value="2"/>
</dbReference>
<evidence type="ECO:0000259" key="7">
    <source>
        <dbReference type="PROSITE" id="PS51832"/>
    </source>
</evidence>
<dbReference type="SUPFAM" id="SSF109604">
    <property type="entry name" value="HD-domain/PDEase-like"/>
    <property type="match status" value="1"/>
</dbReference>
<reference evidence="8 9" key="1">
    <citation type="submission" date="2018-08" db="EMBL/GenBank/DDBJ databases">
        <title>Genomic Encyclopedia of Type Strains, Phase IV (KMG-IV): sequencing the most valuable type-strain genomes for metagenomic binning, comparative biology and taxonomic classification.</title>
        <authorList>
            <person name="Goeker M."/>
        </authorList>
    </citation>
    <scope>NUCLEOTIDE SEQUENCE [LARGE SCALE GENOMIC DNA]</scope>
    <source>
        <strain evidence="8 9">DSM 23923</strain>
    </source>
</reference>
<dbReference type="SMART" id="SM00448">
    <property type="entry name" value="REC"/>
    <property type="match status" value="1"/>
</dbReference>
<dbReference type="Pfam" id="PF00072">
    <property type="entry name" value="Response_reg"/>
    <property type="match status" value="1"/>
</dbReference>
<evidence type="ECO:0000313" key="8">
    <source>
        <dbReference type="EMBL" id="REG10628.1"/>
    </source>
</evidence>